<proteinExistence type="predicted"/>
<dbReference type="Proteomes" id="UP001060215">
    <property type="component" value="Chromosome 12"/>
</dbReference>
<dbReference type="EMBL" id="CM045769">
    <property type="protein sequence ID" value="KAI7995627.1"/>
    <property type="molecule type" value="Genomic_DNA"/>
</dbReference>
<comment type="caution">
    <text evidence="1">The sequence shown here is derived from an EMBL/GenBank/DDBJ whole genome shotgun (WGS) entry which is preliminary data.</text>
</comment>
<gene>
    <name evidence="1" type="ORF">LOK49_LG11G02885</name>
</gene>
<evidence type="ECO:0000313" key="1">
    <source>
        <dbReference type="EMBL" id="KAI7995627.1"/>
    </source>
</evidence>
<keyword evidence="2" id="KW-1185">Reference proteome</keyword>
<protein>
    <submittedName>
        <fullName evidence="1">Uncharacterized protein</fullName>
    </submittedName>
</protein>
<sequence length="220" mass="24847">MVKQAFCVKYHFKSDECLALMVKKEFEHLPNSGYLNRLRNGDLDLGARKEAVDWIGKDKRLRVKGPVRMPTKVLHITTRKSPCGEDTVYEKRVTLVCPSSFVRALKGSLVRSCLITPRTDQSFSQPSTPLWHYFLGSCRAPTLNMPKAVYLQHLMGVEGVIVDLVEEITEAVSVMFKPSSEGEGEVLLEGEDQIQVKANPQFSQRELSFLLNPIPELIQI</sequence>
<name>A0ACC0G5B8_9ERIC</name>
<reference evidence="1 2" key="1">
    <citation type="journal article" date="2022" name="Plant J.">
        <title>Chromosome-level genome of Camellia lanceoleosa provides a valuable resource for understanding genome evolution and self-incompatibility.</title>
        <authorList>
            <person name="Gong W."/>
            <person name="Xiao S."/>
            <person name="Wang L."/>
            <person name="Liao Z."/>
            <person name="Chang Y."/>
            <person name="Mo W."/>
            <person name="Hu G."/>
            <person name="Li W."/>
            <person name="Zhao G."/>
            <person name="Zhu H."/>
            <person name="Hu X."/>
            <person name="Ji K."/>
            <person name="Xiang X."/>
            <person name="Song Q."/>
            <person name="Yuan D."/>
            <person name="Jin S."/>
            <person name="Zhang L."/>
        </authorList>
    </citation>
    <scope>NUCLEOTIDE SEQUENCE [LARGE SCALE GENOMIC DNA]</scope>
    <source>
        <strain evidence="1">SQ_2022a</strain>
    </source>
</reference>
<organism evidence="1 2">
    <name type="scientific">Camellia lanceoleosa</name>
    <dbReference type="NCBI Taxonomy" id="1840588"/>
    <lineage>
        <taxon>Eukaryota</taxon>
        <taxon>Viridiplantae</taxon>
        <taxon>Streptophyta</taxon>
        <taxon>Embryophyta</taxon>
        <taxon>Tracheophyta</taxon>
        <taxon>Spermatophyta</taxon>
        <taxon>Magnoliopsida</taxon>
        <taxon>eudicotyledons</taxon>
        <taxon>Gunneridae</taxon>
        <taxon>Pentapetalae</taxon>
        <taxon>asterids</taxon>
        <taxon>Ericales</taxon>
        <taxon>Theaceae</taxon>
        <taxon>Camellia</taxon>
    </lineage>
</organism>
<accession>A0ACC0G5B8</accession>
<evidence type="ECO:0000313" key="2">
    <source>
        <dbReference type="Proteomes" id="UP001060215"/>
    </source>
</evidence>